<dbReference type="InterPro" id="IPR002067">
    <property type="entry name" value="MCP"/>
</dbReference>
<evidence type="ECO:0000256" key="6">
    <source>
        <dbReference type="ARBA" id="ARBA00022737"/>
    </source>
</evidence>
<keyword evidence="7" id="KW-0999">Mitochondrion inner membrane</keyword>
<evidence type="ECO:0000256" key="10">
    <source>
        <dbReference type="ARBA" id="ARBA00023128"/>
    </source>
</evidence>
<dbReference type="PRINTS" id="PR00926">
    <property type="entry name" value="MITOCARRIER"/>
</dbReference>
<evidence type="ECO:0000256" key="3">
    <source>
        <dbReference type="ARBA" id="ARBA00022448"/>
    </source>
</evidence>
<dbReference type="InterPro" id="IPR011992">
    <property type="entry name" value="EF-hand-dom_pair"/>
</dbReference>
<dbReference type="Proteomes" id="UP000749559">
    <property type="component" value="Unassembled WGS sequence"/>
</dbReference>
<evidence type="ECO:0000256" key="1">
    <source>
        <dbReference type="ARBA" id="ARBA00004448"/>
    </source>
</evidence>
<dbReference type="InterPro" id="IPR018108">
    <property type="entry name" value="MCP_transmembrane"/>
</dbReference>
<dbReference type="GO" id="GO:0055085">
    <property type="term" value="P:transmembrane transport"/>
    <property type="evidence" value="ECO:0007669"/>
    <property type="project" value="InterPro"/>
</dbReference>
<accession>A0A8J1TUW8</accession>
<proteinExistence type="inferred from homology"/>
<dbReference type="PROSITE" id="PS50222">
    <property type="entry name" value="EF_HAND_2"/>
    <property type="match status" value="3"/>
</dbReference>
<evidence type="ECO:0000256" key="4">
    <source>
        <dbReference type="ARBA" id="ARBA00022692"/>
    </source>
</evidence>
<evidence type="ECO:0000256" key="5">
    <source>
        <dbReference type="ARBA" id="ARBA00022723"/>
    </source>
</evidence>
<evidence type="ECO:0000256" key="9">
    <source>
        <dbReference type="ARBA" id="ARBA00022989"/>
    </source>
</evidence>
<evidence type="ECO:0000256" key="8">
    <source>
        <dbReference type="ARBA" id="ARBA00022837"/>
    </source>
</evidence>
<dbReference type="InterPro" id="IPR023395">
    <property type="entry name" value="MCP_dom_sf"/>
</dbReference>
<dbReference type="Gene3D" id="1.10.238.10">
    <property type="entry name" value="EF-hand"/>
    <property type="match status" value="2"/>
</dbReference>
<keyword evidence="3 12" id="KW-0813">Transport</keyword>
<dbReference type="Gene3D" id="1.50.40.10">
    <property type="entry name" value="Mitochondrial carrier domain"/>
    <property type="match status" value="1"/>
</dbReference>
<dbReference type="SUPFAM" id="SSF47473">
    <property type="entry name" value="EF-hand"/>
    <property type="match status" value="1"/>
</dbReference>
<comment type="subcellular location">
    <subcellularLocation>
        <location evidence="1">Mitochondrion inner membrane</location>
        <topology evidence="1">Multi-pass membrane protein</topology>
    </subcellularLocation>
</comment>
<dbReference type="InterPro" id="IPR002048">
    <property type="entry name" value="EF_hand_dom"/>
</dbReference>
<keyword evidence="10" id="KW-0496">Mitochondrion</keyword>
<evidence type="ECO:0000256" key="11">
    <source>
        <dbReference type="ARBA" id="ARBA00023136"/>
    </source>
</evidence>
<dbReference type="SUPFAM" id="SSF103506">
    <property type="entry name" value="Mitochondrial carrier"/>
    <property type="match status" value="1"/>
</dbReference>
<dbReference type="GO" id="GO:0005743">
    <property type="term" value="C:mitochondrial inner membrane"/>
    <property type="evidence" value="ECO:0007669"/>
    <property type="project" value="UniProtKB-SubCell"/>
</dbReference>
<dbReference type="SMART" id="SM00054">
    <property type="entry name" value="EFh"/>
    <property type="match status" value="4"/>
</dbReference>
<evidence type="ECO:0000256" key="7">
    <source>
        <dbReference type="ARBA" id="ARBA00022792"/>
    </source>
</evidence>
<dbReference type="Pfam" id="PF13499">
    <property type="entry name" value="EF-hand_7"/>
    <property type="match status" value="2"/>
</dbReference>
<dbReference type="GO" id="GO:0005509">
    <property type="term" value="F:calcium ion binding"/>
    <property type="evidence" value="ECO:0007669"/>
    <property type="project" value="InterPro"/>
</dbReference>
<dbReference type="OrthoDB" id="270584at2759"/>
<keyword evidence="14" id="KW-1185">Reference proteome</keyword>
<name>A0A8J1TUW8_OWEFU</name>
<keyword evidence="4 12" id="KW-0812">Transmembrane</keyword>
<keyword evidence="5" id="KW-0479">Metal-binding</keyword>
<gene>
    <name evidence="13" type="ORF">OFUS_LOCUS6190</name>
</gene>
<dbReference type="EMBL" id="CAIIXF020000003">
    <property type="protein sequence ID" value="CAH1779376.1"/>
    <property type="molecule type" value="Genomic_DNA"/>
</dbReference>
<sequence>MSQPQVDEGYNKDTADTLRYKELFEKLDVNKDGRIEISELSTALAAKKNISNSQAVGHAKKLFKRADSDDSKSLDFSEFVEYMGKHETELKLAFSSLDKNKDGLIEPKEIQIALLDLGIDIDLEEAKRLTKRLDRDGNLKLSYEEWREFLQLYPHTDLEDIVKYWRASLMIDIGDNLTVPPEFTKKEKATGMWWRHLLAGGLAGAVSRTSTAPLDRLKILLQVHGASKNLGIASGFKYMINEGGIKSLWRGNGTNVLKIAPESAIKFAAFEQIKKFVQGDKKSIGVIERFASGASAGAFSQTCIYPLEVIKTRMAVMQSGEFKGILDCGLKIMQKEGFGALYRGYVPNLLGIIPYAGIDLTIYETLKQIYMKKNPEVKEPSVMLLLACGTASSTCGQLASYPLALVRTKLQARVTSHTSFLGLGKHIVENEGLLGLYRGIGPNFMKVLPAVSISYVIYEKAKSQLQVK</sequence>
<keyword evidence="8" id="KW-0106">Calcium</keyword>
<keyword evidence="11" id="KW-0472">Membrane</keyword>
<keyword evidence="9" id="KW-1133">Transmembrane helix</keyword>
<dbReference type="InterPro" id="IPR018247">
    <property type="entry name" value="EF_Hand_1_Ca_BS"/>
</dbReference>
<organism evidence="13 14">
    <name type="scientific">Owenia fusiformis</name>
    <name type="common">Polychaete worm</name>
    <dbReference type="NCBI Taxonomy" id="6347"/>
    <lineage>
        <taxon>Eukaryota</taxon>
        <taxon>Metazoa</taxon>
        <taxon>Spiralia</taxon>
        <taxon>Lophotrochozoa</taxon>
        <taxon>Annelida</taxon>
        <taxon>Polychaeta</taxon>
        <taxon>Sedentaria</taxon>
        <taxon>Canalipalpata</taxon>
        <taxon>Sabellida</taxon>
        <taxon>Oweniida</taxon>
        <taxon>Oweniidae</taxon>
        <taxon>Owenia</taxon>
    </lineage>
</organism>
<evidence type="ECO:0000313" key="13">
    <source>
        <dbReference type="EMBL" id="CAH1779376.1"/>
    </source>
</evidence>
<dbReference type="Pfam" id="PF00153">
    <property type="entry name" value="Mito_carr"/>
    <property type="match status" value="3"/>
</dbReference>
<evidence type="ECO:0000256" key="2">
    <source>
        <dbReference type="ARBA" id="ARBA00006375"/>
    </source>
</evidence>
<dbReference type="FunFam" id="1.50.40.10:FF:000003">
    <property type="entry name" value="Putative calcium-binding mitochondrial carrier protein scamc-2"/>
    <property type="match status" value="1"/>
</dbReference>
<reference evidence="13" key="1">
    <citation type="submission" date="2022-03" db="EMBL/GenBank/DDBJ databases">
        <authorList>
            <person name="Martin C."/>
        </authorList>
    </citation>
    <scope>NUCLEOTIDE SEQUENCE</scope>
</reference>
<protein>
    <submittedName>
        <fullName evidence="13">Uncharacterized protein</fullName>
    </submittedName>
</protein>
<evidence type="ECO:0000256" key="12">
    <source>
        <dbReference type="RuleBase" id="RU000488"/>
    </source>
</evidence>
<evidence type="ECO:0000313" key="14">
    <source>
        <dbReference type="Proteomes" id="UP000749559"/>
    </source>
</evidence>
<keyword evidence="6" id="KW-0677">Repeat</keyword>
<dbReference type="AlphaFoldDB" id="A0A8J1TUW8"/>
<dbReference type="FunFam" id="1.10.238.10:FF:000028">
    <property type="entry name" value="Putative calcium-binding mitochondrial carrier protein scamc-2"/>
    <property type="match status" value="1"/>
</dbReference>
<dbReference type="PANTHER" id="PTHR24089">
    <property type="entry name" value="SOLUTE CARRIER FAMILY 25"/>
    <property type="match status" value="1"/>
</dbReference>
<comment type="caution">
    <text evidence="13">The sequence shown here is derived from an EMBL/GenBank/DDBJ whole genome shotgun (WGS) entry which is preliminary data.</text>
</comment>
<dbReference type="PROSITE" id="PS00018">
    <property type="entry name" value="EF_HAND_1"/>
    <property type="match status" value="2"/>
</dbReference>
<dbReference type="PROSITE" id="PS50920">
    <property type="entry name" value="SOLCAR"/>
    <property type="match status" value="3"/>
</dbReference>
<comment type="similarity">
    <text evidence="2 12">Belongs to the mitochondrial carrier (TC 2.A.29) family.</text>
</comment>